<dbReference type="EMBL" id="METM01000027">
    <property type="protein sequence ID" value="OGB89324.1"/>
    <property type="molecule type" value="Genomic_DNA"/>
</dbReference>
<reference evidence="1 2" key="1">
    <citation type="journal article" date="2016" name="Nat. Commun.">
        <title>Thousands of microbial genomes shed light on interconnected biogeochemical processes in an aquifer system.</title>
        <authorList>
            <person name="Anantharaman K."/>
            <person name="Brown C.T."/>
            <person name="Hug L.A."/>
            <person name="Sharon I."/>
            <person name="Castelle C.J."/>
            <person name="Probst A.J."/>
            <person name="Thomas B.C."/>
            <person name="Singh A."/>
            <person name="Wilkins M.J."/>
            <person name="Karaoz U."/>
            <person name="Brodie E.L."/>
            <person name="Williams K.H."/>
            <person name="Hubbard S.S."/>
            <person name="Banfield J.F."/>
        </authorList>
    </citation>
    <scope>NUCLEOTIDE SEQUENCE [LARGE SCALE GENOMIC DNA]</scope>
</reference>
<organism evidence="1 2">
    <name type="scientific">candidate division WOR-1 bacterium RIFCSPHIGHO2_01_FULL_53_15</name>
    <dbReference type="NCBI Taxonomy" id="1802564"/>
    <lineage>
        <taxon>Bacteria</taxon>
        <taxon>Bacillati</taxon>
        <taxon>Saganbacteria</taxon>
    </lineage>
</organism>
<evidence type="ECO:0000313" key="2">
    <source>
        <dbReference type="Proteomes" id="UP000178724"/>
    </source>
</evidence>
<protein>
    <submittedName>
        <fullName evidence="1">Uncharacterized protein</fullName>
    </submittedName>
</protein>
<comment type="caution">
    <text evidence="1">The sequence shown here is derived from an EMBL/GenBank/DDBJ whole genome shotgun (WGS) entry which is preliminary data.</text>
</comment>
<proteinExistence type="predicted"/>
<dbReference type="Proteomes" id="UP000178724">
    <property type="component" value="Unassembled WGS sequence"/>
</dbReference>
<sequence length="63" mass="7468">MPGLVLIAMIWSFGCVVYWLAKTAEWLENAGRPPEIHIHNHPVQREVYVSRIIEKERRIFLPR</sequence>
<evidence type="ECO:0000313" key="1">
    <source>
        <dbReference type="EMBL" id="OGB89324.1"/>
    </source>
</evidence>
<name>A0A1F4Q081_UNCSA</name>
<gene>
    <name evidence="1" type="ORF">A2625_04065</name>
</gene>
<dbReference type="AlphaFoldDB" id="A0A1F4Q081"/>
<accession>A0A1F4Q081</accession>